<feature type="signal peptide" evidence="10">
    <location>
        <begin position="1"/>
        <end position="20"/>
    </location>
</feature>
<dbReference type="AlphaFoldDB" id="A0A087Y0K5"/>
<dbReference type="Gene3D" id="2.60.40.10">
    <property type="entry name" value="Immunoglobulins"/>
    <property type="match status" value="2"/>
</dbReference>
<keyword evidence="4" id="KW-0391">Immunity</keyword>
<dbReference type="CDD" id="cd00099">
    <property type="entry name" value="IgV"/>
    <property type="match status" value="1"/>
</dbReference>
<dbReference type="OMA" id="QNEKCIN"/>
<reference evidence="12" key="3">
    <citation type="submission" date="2025-09" db="UniProtKB">
        <authorList>
            <consortium name="Ensembl"/>
        </authorList>
    </citation>
    <scope>IDENTIFICATION</scope>
</reference>
<protein>
    <recommendedName>
        <fullName evidence="11">Ig-like domain-containing protein</fullName>
    </recommendedName>
</protein>
<keyword evidence="7" id="KW-0325">Glycoprotein</keyword>
<keyword evidence="9" id="KW-0812">Transmembrane</keyword>
<dbReference type="Ensembl" id="ENSPFOT00000011574.2">
    <property type="protein sequence ID" value="ENSPFOP00000011558.1"/>
    <property type="gene ID" value="ENSPFOG00000011568.2"/>
</dbReference>
<comment type="subcellular location">
    <subcellularLocation>
        <location evidence="1">Cell membrane</location>
    </subcellularLocation>
</comment>
<feature type="domain" description="Ig-like" evidence="11">
    <location>
        <begin position="3"/>
        <end position="114"/>
    </location>
</feature>
<organism evidence="12 13">
    <name type="scientific">Poecilia formosa</name>
    <name type="common">Amazon molly</name>
    <name type="synonym">Limia formosa</name>
    <dbReference type="NCBI Taxonomy" id="48698"/>
    <lineage>
        <taxon>Eukaryota</taxon>
        <taxon>Metazoa</taxon>
        <taxon>Chordata</taxon>
        <taxon>Craniata</taxon>
        <taxon>Vertebrata</taxon>
        <taxon>Euteleostomi</taxon>
        <taxon>Actinopterygii</taxon>
        <taxon>Neopterygii</taxon>
        <taxon>Teleostei</taxon>
        <taxon>Neoteleostei</taxon>
        <taxon>Acanthomorphata</taxon>
        <taxon>Ovalentaria</taxon>
        <taxon>Atherinomorphae</taxon>
        <taxon>Cyprinodontiformes</taxon>
        <taxon>Poeciliidae</taxon>
        <taxon>Poeciliinae</taxon>
        <taxon>Poecilia</taxon>
    </lineage>
</organism>
<dbReference type="STRING" id="48698.ENSPFOP00000011558"/>
<dbReference type="PANTHER" id="PTHR19433:SF127">
    <property type="entry name" value="NITR9"/>
    <property type="match status" value="1"/>
</dbReference>
<evidence type="ECO:0000259" key="11">
    <source>
        <dbReference type="PROSITE" id="PS50835"/>
    </source>
</evidence>
<keyword evidence="13" id="KW-1185">Reference proteome</keyword>
<feature type="domain" description="Ig-like" evidence="11">
    <location>
        <begin position="139"/>
        <end position="246"/>
    </location>
</feature>
<evidence type="ECO:0000256" key="9">
    <source>
        <dbReference type="SAM" id="Phobius"/>
    </source>
</evidence>
<accession>A0A087Y0K5</accession>
<keyword evidence="5 9" id="KW-0472">Membrane</keyword>
<dbReference type="Proteomes" id="UP000028760">
    <property type="component" value="Unassembled WGS sequence"/>
</dbReference>
<evidence type="ECO:0000256" key="8">
    <source>
        <dbReference type="SAM" id="MobiDB-lite"/>
    </source>
</evidence>
<evidence type="ECO:0000256" key="1">
    <source>
        <dbReference type="ARBA" id="ARBA00004236"/>
    </source>
</evidence>
<dbReference type="SUPFAM" id="SSF48726">
    <property type="entry name" value="Immunoglobulin"/>
    <property type="match status" value="2"/>
</dbReference>
<sequence>MEPLYILLLLLCEVLNVLNTLDIIQDSGVRTAKVGGTVTLPCSCQHNAITYFYWYYQIQGEKPRIISKQMKYDTEAEISPAYKERFRVLVRSEAGVNDLIITDLQPSDSGTYYCVMLEFNAIEFGRGVFLHVKTSSSNPQPSKQQPTLKKLLRLGGSVNLSCSVSAEPCEGERNLYWFRRTASQPPLMYPSEGRCTSLYNETLYGINCTSTLELDPVRSSDAGTYHCALASCGSVVFGGGTKVEVAGMLTSTTVPSVVVGSLSVALALSTIGLLVLSFWRYKLKSKLCSSCKGTGKHRMCSEARDATKQENQTESLHYAALNLKRSVERQRQEDNAESACVYSRVRSRKE</sequence>
<dbReference type="GO" id="GO:0002376">
    <property type="term" value="P:immune system process"/>
    <property type="evidence" value="ECO:0007669"/>
    <property type="project" value="UniProtKB-KW"/>
</dbReference>
<dbReference type="GeneTree" id="ENSGT00950000182968"/>
<dbReference type="InterPro" id="IPR013783">
    <property type="entry name" value="Ig-like_fold"/>
</dbReference>
<dbReference type="GO" id="GO:0009617">
    <property type="term" value="P:response to bacterium"/>
    <property type="evidence" value="ECO:0007669"/>
    <property type="project" value="TreeGrafter"/>
</dbReference>
<dbReference type="GO" id="GO:0005886">
    <property type="term" value="C:plasma membrane"/>
    <property type="evidence" value="ECO:0007669"/>
    <property type="project" value="UniProtKB-SubCell"/>
</dbReference>
<dbReference type="PANTHER" id="PTHR19433">
    <property type="entry name" value="T-CELL RECEPTOR ALPHA CHAIN V REGION-RELATED"/>
    <property type="match status" value="1"/>
</dbReference>
<evidence type="ECO:0000256" key="3">
    <source>
        <dbReference type="ARBA" id="ARBA00022729"/>
    </source>
</evidence>
<evidence type="ECO:0000256" key="7">
    <source>
        <dbReference type="ARBA" id="ARBA00023180"/>
    </source>
</evidence>
<evidence type="ECO:0000256" key="6">
    <source>
        <dbReference type="ARBA" id="ARBA00023157"/>
    </source>
</evidence>
<feature type="transmembrane region" description="Helical" evidence="9">
    <location>
        <begin position="257"/>
        <end position="279"/>
    </location>
</feature>
<evidence type="ECO:0000256" key="2">
    <source>
        <dbReference type="ARBA" id="ARBA00022475"/>
    </source>
</evidence>
<evidence type="ECO:0000256" key="5">
    <source>
        <dbReference type="ARBA" id="ARBA00023136"/>
    </source>
</evidence>
<keyword evidence="9" id="KW-1133">Transmembrane helix</keyword>
<name>A0A087Y0K5_POEFO</name>
<reference evidence="12" key="2">
    <citation type="submission" date="2025-08" db="UniProtKB">
        <authorList>
            <consortium name="Ensembl"/>
        </authorList>
    </citation>
    <scope>IDENTIFICATION</scope>
</reference>
<dbReference type="InterPro" id="IPR052051">
    <property type="entry name" value="TCR_complex_component"/>
</dbReference>
<proteinExistence type="predicted"/>
<keyword evidence="3 10" id="KW-0732">Signal</keyword>
<evidence type="ECO:0000256" key="4">
    <source>
        <dbReference type="ARBA" id="ARBA00022859"/>
    </source>
</evidence>
<dbReference type="InterPro" id="IPR036179">
    <property type="entry name" value="Ig-like_dom_sf"/>
</dbReference>
<reference evidence="13" key="1">
    <citation type="submission" date="2013-10" db="EMBL/GenBank/DDBJ databases">
        <authorList>
            <person name="Schartl M."/>
            <person name="Warren W."/>
        </authorList>
    </citation>
    <scope>NUCLEOTIDE SEQUENCE [LARGE SCALE GENOMIC DNA]</scope>
    <source>
        <strain evidence="13">female</strain>
    </source>
</reference>
<dbReference type="PROSITE" id="PS50835">
    <property type="entry name" value="IG_LIKE"/>
    <property type="match status" value="2"/>
</dbReference>
<dbReference type="SMART" id="SM00406">
    <property type="entry name" value="IGv"/>
    <property type="match status" value="2"/>
</dbReference>
<dbReference type="EMBL" id="AYCK01006375">
    <property type="status" value="NOT_ANNOTATED_CDS"/>
    <property type="molecule type" value="Genomic_DNA"/>
</dbReference>
<dbReference type="Pfam" id="PF07686">
    <property type="entry name" value="V-set"/>
    <property type="match status" value="2"/>
</dbReference>
<evidence type="ECO:0000313" key="12">
    <source>
        <dbReference type="Ensembl" id="ENSPFOP00000011558.1"/>
    </source>
</evidence>
<feature type="chain" id="PRO_5001833802" description="Ig-like domain-containing protein" evidence="10">
    <location>
        <begin position="21"/>
        <end position="350"/>
    </location>
</feature>
<dbReference type="InterPro" id="IPR013106">
    <property type="entry name" value="Ig_V-set"/>
</dbReference>
<evidence type="ECO:0000256" key="10">
    <source>
        <dbReference type="SAM" id="SignalP"/>
    </source>
</evidence>
<feature type="region of interest" description="Disordered" evidence="8">
    <location>
        <begin position="329"/>
        <end position="350"/>
    </location>
</feature>
<dbReference type="InterPro" id="IPR003599">
    <property type="entry name" value="Ig_sub"/>
</dbReference>
<dbReference type="InterPro" id="IPR007110">
    <property type="entry name" value="Ig-like_dom"/>
</dbReference>
<keyword evidence="6" id="KW-1015">Disulfide bond</keyword>
<keyword evidence="2" id="KW-1003">Cell membrane</keyword>
<dbReference type="SMART" id="SM00409">
    <property type="entry name" value="IG"/>
    <property type="match status" value="2"/>
</dbReference>
<evidence type="ECO:0000313" key="13">
    <source>
        <dbReference type="Proteomes" id="UP000028760"/>
    </source>
</evidence>